<dbReference type="SUPFAM" id="SSF48498">
    <property type="entry name" value="Tetracyclin repressor-like, C-terminal domain"/>
    <property type="match status" value="1"/>
</dbReference>
<evidence type="ECO:0000259" key="6">
    <source>
        <dbReference type="PROSITE" id="PS50977"/>
    </source>
</evidence>
<organism evidence="7 8">
    <name type="scientific">Thermomonospora cellulosilytica</name>
    <dbReference type="NCBI Taxonomy" id="1411118"/>
    <lineage>
        <taxon>Bacteria</taxon>
        <taxon>Bacillati</taxon>
        <taxon>Actinomycetota</taxon>
        <taxon>Actinomycetes</taxon>
        <taxon>Streptosporangiales</taxon>
        <taxon>Thermomonosporaceae</taxon>
        <taxon>Thermomonospora</taxon>
    </lineage>
</organism>
<dbReference type="PROSITE" id="PS01081">
    <property type="entry name" value="HTH_TETR_1"/>
    <property type="match status" value="1"/>
</dbReference>
<name>A0A7W3RAT0_9ACTN</name>
<dbReference type="SUPFAM" id="SSF46689">
    <property type="entry name" value="Homeodomain-like"/>
    <property type="match status" value="1"/>
</dbReference>
<dbReference type="Gene3D" id="1.10.10.60">
    <property type="entry name" value="Homeodomain-like"/>
    <property type="match status" value="1"/>
</dbReference>
<dbReference type="RefSeq" id="WP_182707541.1">
    <property type="nucleotide sequence ID" value="NZ_JACJII010000001.1"/>
</dbReference>
<evidence type="ECO:0000256" key="4">
    <source>
        <dbReference type="PROSITE-ProRule" id="PRU00335"/>
    </source>
</evidence>
<dbReference type="PROSITE" id="PS50977">
    <property type="entry name" value="HTH_TETR_2"/>
    <property type="match status" value="1"/>
</dbReference>
<keyword evidence="8" id="KW-1185">Reference proteome</keyword>
<gene>
    <name evidence="7" type="ORF">HNR21_005615</name>
</gene>
<dbReference type="PANTHER" id="PTHR30055">
    <property type="entry name" value="HTH-TYPE TRANSCRIPTIONAL REGULATOR RUTR"/>
    <property type="match status" value="1"/>
</dbReference>
<comment type="caution">
    <text evidence="7">The sequence shown here is derived from an EMBL/GenBank/DDBJ whole genome shotgun (WGS) entry which is preliminary data.</text>
</comment>
<dbReference type="EMBL" id="JACJII010000001">
    <property type="protein sequence ID" value="MBA9006733.1"/>
    <property type="molecule type" value="Genomic_DNA"/>
</dbReference>
<reference evidence="7 8" key="1">
    <citation type="submission" date="2020-08" db="EMBL/GenBank/DDBJ databases">
        <title>Sequencing the genomes of 1000 actinobacteria strains.</title>
        <authorList>
            <person name="Klenk H.-P."/>
        </authorList>
    </citation>
    <scope>NUCLEOTIDE SEQUENCE [LARGE SCALE GENOMIC DNA]</scope>
    <source>
        <strain evidence="7 8">DSM 45823</strain>
    </source>
</reference>
<dbReference type="InterPro" id="IPR011075">
    <property type="entry name" value="TetR_C"/>
</dbReference>
<dbReference type="PANTHER" id="PTHR30055:SF148">
    <property type="entry name" value="TETR-FAMILY TRANSCRIPTIONAL REGULATOR"/>
    <property type="match status" value="1"/>
</dbReference>
<evidence type="ECO:0000313" key="7">
    <source>
        <dbReference type="EMBL" id="MBA9006733.1"/>
    </source>
</evidence>
<evidence type="ECO:0000256" key="5">
    <source>
        <dbReference type="SAM" id="MobiDB-lite"/>
    </source>
</evidence>
<feature type="region of interest" description="Disordered" evidence="5">
    <location>
        <begin position="1"/>
        <end position="21"/>
    </location>
</feature>
<feature type="DNA-binding region" description="H-T-H motif" evidence="4">
    <location>
        <begin position="44"/>
        <end position="63"/>
    </location>
</feature>
<protein>
    <submittedName>
        <fullName evidence="7">AcrR family transcriptional regulator</fullName>
    </submittedName>
</protein>
<dbReference type="Pfam" id="PF00440">
    <property type="entry name" value="TetR_N"/>
    <property type="match status" value="1"/>
</dbReference>
<keyword evidence="1" id="KW-0805">Transcription regulation</keyword>
<sequence>MTATPQTSPVPARPGRPRSARADKAILEATLDLLAEEAGVAGVSMEAVAARAGVGKTTVYRRWPNKERLIVDALAALKHPLPELAGRSVREDLLTLARSIGADHTDRRSRCVWNVLGGFDRHPELLARYRQEVIEPRREVVRGVLRRGVATGELRPDLDIEVAVTMLVGAMTLQGRVPAPPPADPAGAAERLAEGVVDALLRGIAA</sequence>
<dbReference type="AlphaFoldDB" id="A0A7W3RAT0"/>
<dbReference type="Proteomes" id="UP000539313">
    <property type="component" value="Unassembled WGS sequence"/>
</dbReference>
<proteinExistence type="predicted"/>
<keyword evidence="2 4" id="KW-0238">DNA-binding</keyword>
<dbReference type="InterPro" id="IPR036271">
    <property type="entry name" value="Tet_transcr_reg_TetR-rel_C_sf"/>
</dbReference>
<dbReference type="GO" id="GO:0003700">
    <property type="term" value="F:DNA-binding transcription factor activity"/>
    <property type="evidence" value="ECO:0007669"/>
    <property type="project" value="TreeGrafter"/>
</dbReference>
<dbReference type="InterPro" id="IPR023772">
    <property type="entry name" value="DNA-bd_HTH_TetR-type_CS"/>
</dbReference>
<dbReference type="Gene3D" id="1.10.357.10">
    <property type="entry name" value="Tetracycline Repressor, domain 2"/>
    <property type="match status" value="1"/>
</dbReference>
<dbReference type="InterPro" id="IPR050109">
    <property type="entry name" value="HTH-type_TetR-like_transc_reg"/>
</dbReference>
<dbReference type="GO" id="GO:0000976">
    <property type="term" value="F:transcription cis-regulatory region binding"/>
    <property type="evidence" value="ECO:0007669"/>
    <property type="project" value="TreeGrafter"/>
</dbReference>
<accession>A0A7W3RAT0</accession>
<evidence type="ECO:0000256" key="1">
    <source>
        <dbReference type="ARBA" id="ARBA00023015"/>
    </source>
</evidence>
<evidence type="ECO:0000256" key="3">
    <source>
        <dbReference type="ARBA" id="ARBA00023163"/>
    </source>
</evidence>
<dbReference type="InterPro" id="IPR009057">
    <property type="entry name" value="Homeodomain-like_sf"/>
</dbReference>
<feature type="domain" description="HTH tetR-type" evidence="6">
    <location>
        <begin position="20"/>
        <end position="81"/>
    </location>
</feature>
<evidence type="ECO:0000256" key="2">
    <source>
        <dbReference type="ARBA" id="ARBA00023125"/>
    </source>
</evidence>
<dbReference type="Pfam" id="PF16859">
    <property type="entry name" value="TetR_C_11"/>
    <property type="match status" value="1"/>
</dbReference>
<keyword evidence="3" id="KW-0804">Transcription</keyword>
<evidence type="ECO:0000313" key="8">
    <source>
        <dbReference type="Proteomes" id="UP000539313"/>
    </source>
</evidence>
<dbReference type="InterPro" id="IPR001647">
    <property type="entry name" value="HTH_TetR"/>
</dbReference>